<feature type="active site" description="Proton acceptor" evidence="5">
    <location>
        <position position="154"/>
    </location>
</feature>
<evidence type="ECO:0000313" key="8">
    <source>
        <dbReference type="Proteomes" id="UP000036513"/>
    </source>
</evidence>
<dbReference type="Gene3D" id="3.30.70.360">
    <property type="match status" value="1"/>
</dbReference>
<evidence type="ECO:0000313" key="7">
    <source>
        <dbReference type="EMBL" id="KMO78295.1"/>
    </source>
</evidence>
<dbReference type="Gene3D" id="3.40.630.10">
    <property type="entry name" value="Zn peptidases"/>
    <property type="match status" value="1"/>
</dbReference>
<proteinExistence type="predicted"/>
<evidence type="ECO:0000256" key="2">
    <source>
        <dbReference type="ARBA" id="ARBA00022723"/>
    </source>
</evidence>
<organism evidence="7 8">
    <name type="scientific">Mycolicibacterium chlorophenolicum</name>
    <dbReference type="NCBI Taxonomy" id="37916"/>
    <lineage>
        <taxon>Bacteria</taxon>
        <taxon>Bacillati</taxon>
        <taxon>Actinomycetota</taxon>
        <taxon>Actinomycetes</taxon>
        <taxon>Mycobacteriales</taxon>
        <taxon>Mycobacteriaceae</taxon>
        <taxon>Mycolicibacterium</taxon>
    </lineage>
</organism>
<dbReference type="SMR" id="A0A0J6W4R4"/>
<keyword evidence="2" id="KW-0479">Metal-binding</keyword>
<dbReference type="AlphaFoldDB" id="A0A0J6W4R4"/>
<keyword evidence="7" id="KW-0121">Carboxypeptidase</keyword>
<dbReference type="EMBL" id="JYNL01000020">
    <property type="protein sequence ID" value="KMO78295.1"/>
    <property type="molecule type" value="Genomic_DNA"/>
</dbReference>
<dbReference type="InterPro" id="IPR002933">
    <property type="entry name" value="Peptidase_M20"/>
</dbReference>
<evidence type="ECO:0000259" key="6">
    <source>
        <dbReference type="Pfam" id="PF07687"/>
    </source>
</evidence>
<dbReference type="GO" id="GO:0046872">
    <property type="term" value="F:metal ion binding"/>
    <property type="evidence" value="ECO:0007669"/>
    <property type="project" value="UniProtKB-KW"/>
</dbReference>
<keyword evidence="3 7" id="KW-0378">Hydrolase</keyword>
<dbReference type="Proteomes" id="UP000036513">
    <property type="component" value="Unassembled WGS sequence"/>
</dbReference>
<keyword evidence="4" id="KW-0862">Zinc</keyword>
<dbReference type="EC" id="3.4.17.11" evidence="7"/>
<dbReference type="PIRSF" id="PIRSF037238">
    <property type="entry name" value="Carboxypeptidase_G2"/>
    <property type="match status" value="1"/>
</dbReference>
<sequence>MSLSPGAAYALAAERYPAFVADLATLVGIDSESSDADGVNRIADVVCDRALRSGCRVERATGGTHGGIRLGDRVVVRRSGSGTARVLMLAHMDTVFARGTAAARPFRVADGRAYGPGVCDDKAGLLAGLTVLDILAGAQAHSVAEVVLLCVPDEEIGSPTSRDEIARLAAESDVVLSLEGAREDGSLVSSRKGIADITVTLTGRAAHPGVDFERGANAVVAAALLVADAHRINAEVPGVRVNVGRISGGERVNVVAASAAVELEVRVDPQPGLDEAIGRVRRLVDTPYVPGVTASMTVSNACPPMRRDPRQDVVLDEVRSVARELGFAVGDVSTGGAADANYAAAAGVPTLDGLGPVGGDDHSVDEWLDLDSVVPRIAMLACLIARLPAAIGCVGAATRAD</sequence>
<dbReference type="Pfam" id="PF07687">
    <property type="entry name" value="M20_dimer"/>
    <property type="match status" value="1"/>
</dbReference>
<dbReference type="InterPro" id="IPR001261">
    <property type="entry name" value="ArgE/DapE_CS"/>
</dbReference>
<dbReference type="PANTHER" id="PTHR43808">
    <property type="entry name" value="ACETYLORNITHINE DEACETYLASE"/>
    <property type="match status" value="1"/>
</dbReference>
<evidence type="ECO:0000256" key="4">
    <source>
        <dbReference type="ARBA" id="ARBA00022833"/>
    </source>
</evidence>
<dbReference type="PANTHER" id="PTHR43808:SF9">
    <property type="entry name" value="BLL0789 PROTEIN"/>
    <property type="match status" value="1"/>
</dbReference>
<dbReference type="InterPro" id="IPR036264">
    <property type="entry name" value="Bact_exopeptidase_dim_dom"/>
</dbReference>
<feature type="domain" description="Peptidase M20 dimerisation" evidence="6">
    <location>
        <begin position="190"/>
        <end position="290"/>
    </location>
</feature>
<name>A0A0J6W4R4_9MYCO</name>
<protein>
    <submittedName>
        <fullName evidence="7">Carboxypeptidase G2</fullName>
        <ecNumber evidence="7">3.4.17.11</ecNumber>
    </submittedName>
</protein>
<dbReference type="InterPro" id="IPR017150">
    <property type="entry name" value="Pept_M20_glutamate_carboxypep"/>
</dbReference>
<dbReference type="InterPro" id="IPR050072">
    <property type="entry name" value="Peptidase_M20A"/>
</dbReference>
<dbReference type="InterPro" id="IPR011650">
    <property type="entry name" value="Peptidase_M20_dimer"/>
</dbReference>
<dbReference type="SUPFAM" id="SSF55031">
    <property type="entry name" value="Bacterial exopeptidase dimerisation domain"/>
    <property type="match status" value="1"/>
</dbReference>
<gene>
    <name evidence="7" type="primary">cpg2</name>
    <name evidence="7" type="ORF">MCHLDSM_02212</name>
</gene>
<dbReference type="STRING" id="37916.MCHLDSM_02212"/>
<evidence type="ECO:0000256" key="5">
    <source>
        <dbReference type="PIRSR" id="PIRSR037238-1"/>
    </source>
</evidence>
<comment type="caution">
    <text evidence="7">The sequence shown here is derived from an EMBL/GenBank/DDBJ whole genome shotgun (WGS) entry which is preliminary data.</text>
</comment>
<keyword evidence="8" id="KW-1185">Reference proteome</keyword>
<dbReference type="PROSITE" id="PS00758">
    <property type="entry name" value="ARGE_DAPE_CPG2_1"/>
    <property type="match status" value="1"/>
</dbReference>
<dbReference type="PATRIC" id="fig|37916.4.peg.2131"/>
<reference evidence="7 8" key="1">
    <citation type="journal article" date="2015" name="Genome Biol. Evol.">
        <title>Characterization of Three Mycobacterium spp. with Potential Use in Bioremediation by Genome Sequencing and Comparative Genomics.</title>
        <authorList>
            <person name="Das S."/>
            <person name="Pettersson B.M."/>
            <person name="Behra P.R."/>
            <person name="Ramesh M."/>
            <person name="Dasgupta S."/>
            <person name="Bhattacharya A."/>
            <person name="Kirsebom L.A."/>
        </authorList>
    </citation>
    <scope>NUCLEOTIDE SEQUENCE [LARGE SCALE GENOMIC DNA]</scope>
    <source>
        <strain evidence="7 8">DSM 43826</strain>
    </source>
</reference>
<evidence type="ECO:0000256" key="3">
    <source>
        <dbReference type="ARBA" id="ARBA00022801"/>
    </source>
</evidence>
<feature type="active site" evidence="5">
    <location>
        <position position="93"/>
    </location>
</feature>
<accession>A0A0J6W4R4</accession>
<comment type="cofactor">
    <cofactor evidence="1">
        <name>Zn(2+)</name>
        <dbReference type="ChEBI" id="CHEBI:29105"/>
    </cofactor>
</comment>
<dbReference type="GO" id="GO:0004180">
    <property type="term" value="F:carboxypeptidase activity"/>
    <property type="evidence" value="ECO:0007669"/>
    <property type="project" value="UniProtKB-KW"/>
</dbReference>
<keyword evidence="7" id="KW-0645">Protease</keyword>
<dbReference type="Pfam" id="PF01546">
    <property type="entry name" value="Peptidase_M20"/>
    <property type="match status" value="1"/>
</dbReference>
<dbReference type="SUPFAM" id="SSF53187">
    <property type="entry name" value="Zn-dependent exopeptidases"/>
    <property type="match status" value="1"/>
</dbReference>
<evidence type="ECO:0000256" key="1">
    <source>
        <dbReference type="ARBA" id="ARBA00001947"/>
    </source>
</evidence>
<dbReference type="RefSeq" id="WP_048469887.1">
    <property type="nucleotide sequence ID" value="NZ_JYNL01000020.1"/>
</dbReference>